<dbReference type="PROSITE" id="PS00018">
    <property type="entry name" value="EF_HAND_1"/>
    <property type="match status" value="2"/>
</dbReference>
<comment type="caution">
    <text evidence="2">The sequence shown here is derived from an EMBL/GenBank/DDBJ whole genome shotgun (WGS) entry which is preliminary data.</text>
</comment>
<accession>A0A5C5YTZ8</accession>
<dbReference type="InterPro" id="IPR018247">
    <property type="entry name" value="EF_Hand_1_Ca_BS"/>
</dbReference>
<dbReference type="InterPro" id="IPR002105">
    <property type="entry name" value="Dockerin_1_rpt"/>
</dbReference>
<dbReference type="InterPro" id="IPR036439">
    <property type="entry name" value="Dockerin_dom_sf"/>
</dbReference>
<evidence type="ECO:0008006" key="4">
    <source>
        <dbReference type="Google" id="ProtNLM"/>
    </source>
</evidence>
<reference evidence="2 3" key="1">
    <citation type="submission" date="2019-02" db="EMBL/GenBank/DDBJ databases">
        <title>Deep-cultivation of Planctomycetes and their phenomic and genomic characterization uncovers novel biology.</title>
        <authorList>
            <person name="Wiegand S."/>
            <person name="Jogler M."/>
            <person name="Boedeker C."/>
            <person name="Pinto D."/>
            <person name="Vollmers J."/>
            <person name="Rivas-Marin E."/>
            <person name="Kohn T."/>
            <person name="Peeters S.H."/>
            <person name="Heuer A."/>
            <person name="Rast P."/>
            <person name="Oberbeckmann S."/>
            <person name="Bunk B."/>
            <person name="Jeske O."/>
            <person name="Meyerdierks A."/>
            <person name="Storesund J.E."/>
            <person name="Kallscheuer N."/>
            <person name="Luecker S."/>
            <person name="Lage O.M."/>
            <person name="Pohl T."/>
            <person name="Merkel B.J."/>
            <person name="Hornburger P."/>
            <person name="Mueller R.-W."/>
            <person name="Bruemmer F."/>
            <person name="Labrenz M."/>
            <person name="Spormann A.M."/>
            <person name="Op Den Camp H."/>
            <person name="Overmann J."/>
            <person name="Amann R."/>
            <person name="Jetten M.S.M."/>
            <person name="Mascher T."/>
            <person name="Medema M.H."/>
            <person name="Devos D.P."/>
            <person name="Kaster A.-K."/>
            <person name="Ovreas L."/>
            <person name="Rohde M."/>
            <person name="Galperin M.Y."/>
            <person name="Jogler C."/>
        </authorList>
    </citation>
    <scope>NUCLEOTIDE SEQUENCE [LARGE SCALE GENOMIC DNA]</scope>
    <source>
        <strain evidence="2 3">Pla123a</strain>
    </source>
</reference>
<dbReference type="EMBL" id="SJPO01000002">
    <property type="protein sequence ID" value="TWT78438.1"/>
    <property type="molecule type" value="Genomic_DNA"/>
</dbReference>
<dbReference type="GO" id="GO:0004553">
    <property type="term" value="F:hydrolase activity, hydrolyzing O-glycosyl compounds"/>
    <property type="evidence" value="ECO:0007669"/>
    <property type="project" value="InterPro"/>
</dbReference>
<keyword evidence="1" id="KW-0732">Signal</keyword>
<dbReference type="Pfam" id="PF00404">
    <property type="entry name" value="Dockerin_1"/>
    <property type="match status" value="1"/>
</dbReference>
<sequence length="385" mass="39725" precursor="true">MTARYLTSLALTLCITGTLLADTVIVNENFESYATDADLYAVWASSNTSDDGILDDGTINPNAYPGDGLGGTKGVDHLGGSVNQYTMPLGTSGAAGNAVVPTESQSLVLSGDIFDTEAAGNKRMSIGLRYSDVIGTENIIELGFWNSFSLTDGTVVDNPSYGARMVLFPGGATGYTGGWVPIELDPSLDVIPDEELEGDGIVGPGDIGEAWHRYSAIITPSDITITMDLYRDGINNATESAGVDYSQTFDIVTTANGYNNLRIGGPSGVTSAGGGVVFDNISLTLVDVETGGGLTGDYNGDGLVDAADYTVWRDTFNQNVTPGEGADGNGDGTINTGDYNVWVSNYGSDGSTITAATAAPEPTALGLIAGVLATVLTGARRSRVA</sequence>
<dbReference type="RefSeq" id="WP_146584896.1">
    <property type="nucleotide sequence ID" value="NZ_SJPO01000002.1"/>
</dbReference>
<feature type="chain" id="PRO_5022814286" description="PEP-CTERM protein-sorting domain-containing protein" evidence="1">
    <location>
        <begin position="22"/>
        <end position="385"/>
    </location>
</feature>
<feature type="signal peptide" evidence="1">
    <location>
        <begin position="1"/>
        <end position="21"/>
    </location>
</feature>
<dbReference type="Proteomes" id="UP000318478">
    <property type="component" value="Unassembled WGS sequence"/>
</dbReference>
<dbReference type="Gene3D" id="1.10.1330.10">
    <property type="entry name" value="Dockerin domain"/>
    <property type="match status" value="1"/>
</dbReference>
<evidence type="ECO:0000313" key="3">
    <source>
        <dbReference type="Proteomes" id="UP000318478"/>
    </source>
</evidence>
<proteinExistence type="predicted"/>
<organism evidence="2 3">
    <name type="scientific">Posidoniimonas polymericola</name>
    <dbReference type="NCBI Taxonomy" id="2528002"/>
    <lineage>
        <taxon>Bacteria</taxon>
        <taxon>Pseudomonadati</taxon>
        <taxon>Planctomycetota</taxon>
        <taxon>Planctomycetia</taxon>
        <taxon>Pirellulales</taxon>
        <taxon>Lacipirellulaceae</taxon>
        <taxon>Posidoniimonas</taxon>
    </lineage>
</organism>
<keyword evidence="3" id="KW-1185">Reference proteome</keyword>
<evidence type="ECO:0000256" key="1">
    <source>
        <dbReference type="SAM" id="SignalP"/>
    </source>
</evidence>
<name>A0A5C5YTZ8_9BACT</name>
<dbReference type="OrthoDB" id="286964at2"/>
<dbReference type="GO" id="GO:0000272">
    <property type="term" value="P:polysaccharide catabolic process"/>
    <property type="evidence" value="ECO:0007669"/>
    <property type="project" value="InterPro"/>
</dbReference>
<protein>
    <recommendedName>
        <fullName evidence="4">PEP-CTERM protein-sorting domain-containing protein</fullName>
    </recommendedName>
</protein>
<evidence type="ECO:0000313" key="2">
    <source>
        <dbReference type="EMBL" id="TWT78438.1"/>
    </source>
</evidence>
<gene>
    <name evidence="2" type="ORF">Pla123a_12300</name>
</gene>
<dbReference type="AlphaFoldDB" id="A0A5C5YTZ8"/>
<dbReference type="SUPFAM" id="SSF63446">
    <property type="entry name" value="Type I dockerin domain"/>
    <property type="match status" value="1"/>
</dbReference>